<evidence type="ECO:0000256" key="4">
    <source>
        <dbReference type="ARBA" id="ARBA00023125"/>
    </source>
</evidence>
<keyword evidence="2 5" id="KW-0863">Zinc-finger</keyword>
<dbReference type="PANTHER" id="PTHR46289:SF13">
    <property type="entry name" value="52 KDA REPRESSOR OF THE INHIBITOR OF THE PROTEIN KINASE-RELATED"/>
    <property type="match status" value="1"/>
</dbReference>
<feature type="domain" description="THAP-type" evidence="7">
    <location>
        <begin position="1"/>
        <end position="86"/>
    </location>
</feature>
<accession>A0AAV6G2R2</accession>
<feature type="region of interest" description="Disordered" evidence="6">
    <location>
        <begin position="178"/>
        <end position="200"/>
    </location>
</feature>
<evidence type="ECO:0000313" key="9">
    <source>
        <dbReference type="Proteomes" id="UP000823561"/>
    </source>
</evidence>
<feature type="compositionally biased region" description="Basic and acidic residues" evidence="6">
    <location>
        <begin position="181"/>
        <end position="194"/>
    </location>
</feature>
<comment type="caution">
    <text evidence="8">The sequence shown here is derived from an EMBL/GenBank/DDBJ whole genome shotgun (WGS) entry which is preliminary data.</text>
</comment>
<evidence type="ECO:0000256" key="6">
    <source>
        <dbReference type="SAM" id="MobiDB-lite"/>
    </source>
</evidence>
<dbReference type="SUPFAM" id="SSF57716">
    <property type="entry name" value="Glucocorticoid receptor-like (DNA-binding domain)"/>
    <property type="match status" value="1"/>
</dbReference>
<proteinExistence type="predicted"/>
<reference evidence="8" key="1">
    <citation type="submission" date="2020-10" db="EMBL/GenBank/DDBJ databases">
        <title>Chromosome-scale genome assembly of the Allis shad, Alosa alosa.</title>
        <authorList>
            <person name="Margot Z."/>
            <person name="Christophe K."/>
            <person name="Cabau C."/>
            <person name="Louis A."/>
            <person name="Berthelot C."/>
            <person name="Parey E."/>
            <person name="Roest Crollius H."/>
            <person name="Montfort J."/>
            <person name="Robinson-Rechavi M."/>
            <person name="Bucao C."/>
            <person name="Bouchez O."/>
            <person name="Gislard M."/>
            <person name="Lluch J."/>
            <person name="Milhes M."/>
            <person name="Lampietro C."/>
            <person name="Lopez Roques C."/>
            <person name="Donnadieu C."/>
            <person name="Braasch I."/>
            <person name="Desvignes T."/>
            <person name="Postlethwait J."/>
            <person name="Bobe J."/>
            <person name="Guiguen Y."/>
        </authorList>
    </citation>
    <scope>NUCLEOTIDE SEQUENCE</scope>
    <source>
        <strain evidence="8">M-15738</strain>
        <tissue evidence="8">Blood</tissue>
    </source>
</reference>
<keyword evidence="3" id="KW-0862">Zinc</keyword>
<evidence type="ECO:0000256" key="2">
    <source>
        <dbReference type="ARBA" id="ARBA00022771"/>
    </source>
</evidence>
<dbReference type="PROSITE" id="PS50950">
    <property type="entry name" value="ZF_THAP"/>
    <property type="match status" value="1"/>
</dbReference>
<dbReference type="InterPro" id="IPR052958">
    <property type="entry name" value="IFN-induced_PKR_regulator"/>
</dbReference>
<dbReference type="GO" id="GO:0003677">
    <property type="term" value="F:DNA binding"/>
    <property type="evidence" value="ECO:0007669"/>
    <property type="project" value="UniProtKB-UniRule"/>
</dbReference>
<keyword evidence="4 5" id="KW-0238">DNA-binding</keyword>
<dbReference type="InterPro" id="IPR006612">
    <property type="entry name" value="THAP_Znf"/>
</dbReference>
<evidence type="ECO:0000256" key="5">
    <source>
        <dbReference type="PROSITE-ProRule" id="PRU00309"/>
    </source>
</evidence>
<dbReference type="EMBL" id="JADWDJ010000016">
    <property type="protein sequence ID" value="KAG5268337.1"/>
    <property type="molecule type" value="Genomic_DNA"/>
</dbReference>
<sequence length="766" mass="87176">MPNFCAAPNCTRKSTQSNLAFFRFPRDPERCRLWVENCRRADLETKTSDQLNKHYRLCAKHFEPAMICKTSPYRTVLRETAIPTIFDLTSHLNNPHSRHRKRIKELTEEDIRKIKERRLESSIEQLHSKKDKGGVVEEVEAGVEAPQLTPEQREQQEYIKSLLETVLLMGRQNIPLRTSIRRQEEEGEEERKEEEGEEEDAAFVPSNFQALLEARLSAGDEVLRGRFEGAAVNEDYCSTEEQQRLLEFCARSVQQNLLQEVRDASFFSLVTDDLVEFPGGARLPVFLRFVDQASALREELVELVLLEADAEPTGLAERLEALVTEHWGLSMEHCRGQAHASSGTFAGHIKTVASRLSDKYPMAVHTPQSSCALNVHLANCVPLAAVQTVMATLGKVHAFLRSTPTLQDEMDRVIGILFQGSPEKAESLRQACRCCWSDMHNLFEVAVELMEPLMLCMDSLYENEERMCSDRVTSSAFFISEVLSDFEFVVTLVILKNTLSFTRAFGKNLQGETLDVFFAANSLTAVLHSLNEVMDNIEVYHEFWFEEAVNLAATMGITVCVPRVVLLRKPSADVGEMQPEAYFKEYLTLPIMQFITQEVKDIFSENHLKALKCLSLVPAVMGQMKFNTSEESHAHGYRGDLPNPDTLPAELHCWRIKWKHRGKEVRLPATIHETLQLSDVKFFPNVNAFLKVLSTLPVLRLEHGSRQTAQQRLQAHLEHTPVDCRCPSMALLHINYHLVTDLDQMVEQYTKQLSEDDHSESDTLAE</sequence>
<evidence type="ECO:0000259" key="7">
    <source>
        <dbReference type="PROSITE" id="PS50950"/>
    </source>
</evidence>
<dbReference type="AlphaFoldDB" id="A0AAV6G2R2"/>
<dbReference type="SMART" id="SM00980">
    <property type="entry name" value="THAP"/>
    <property type="match status" value="1"/>
</dbReference>
<dbReference type="GO" id="GO:0008270">
    <property type="term" value="F:zinc ion binding"/>
    <property type="evidence" value="ECO:0007669"/>
    <property type="project" value="UniProtKB-KW"/>
</dbReference>
<gene>
    <name evidence="8" type="ORF">AALO_G00211460</name>
</gene>
<dbReference type="Proteomes" id="UP000823561">
    <property type="component" value="Chromosome 16"/>
</dbReference>
<organism evidence="8 9">
    <name type="scientific">Alosa alosa</name>
    <name type="common">allis shad</name>
    <dbReference type="NCBI Taxonomy" id="278164"/>
    <lineage>
        <taxon>Eukaryota</taxon>
        <taxon>Metazoa</taxon>
        <taxon>Chordata</taxon>
        <taxon>Craniata</taxon>
        <taxon>Vertebrata</taxon>
        <taxon>Euteleostomi</taxon>
        <taxon>Actinopterygii</taxon>
        <taxon>Neopterygii</taxon>
        <taxon>Teleostei</taxon>
        <taxon>Clupei</taxon>
        <taxon>Clupeiformes</taxon>
        <taxon>Clupeoidei</taxon>
        <taxon>Clupeidae</taxon>
        <taxon>Alosa</taxon>
    </lineage>
</organism>
<evidence type="ECO:0000313" key="8">
    <source>
        <dbReference type="EMBL" id="KAG5268337.1"/>
    </source>
</evidence>
<keyword evidence="1" id="KW-0479">Metal-binding</keyword>
<evidence type="ECO:0000256" key="3">
    <source>
        <dbReference type="ARBA" id="ARBA00022833"/>
    </source>
</evidence>
<keyword evidence="9" id="KW-1185">Reference proteome</keyword>
<dbReference type="Pfam" id="PF05485">
    <property type="entry name" value="THAP"/>
    <property type="match status" value="1"/>
</dbReference>
<dbReference type="PANTHER" id="PTHR46289">
    <property type="entry name" value="52 KDA REPRESSOR OF THE INHIBITOR OF THE PROTEIN KINASE-LIKE PROTEIN-RELATED"/>
    <property type="match status" value="1"/>
</dbReference>
<name>A0AAV6G2R2_9TELE</name>
<evidence type="ECO:0000256" key="1">
    <source>
        <dbReference type="ARBA" id="ARBA00022723"/>
    </source>
</evidence>
<dbReference type="SMART" id="SM00692">
    <property type="entry name" value="DM3"/>
    <property type="match status" value="1"/>
</dbReference>
<protein>
    <recommendedName>
        <fullName evidence="7">THAP-type domain-containing protein</fullName>
    </recommendedName>
</protein>